<dbReference type="RefSeq" id="XP_068358572.1">
    <property type="nucleotide sequence ID" value="XM_068505205.1"/>
</dbReference>
<accession>A0A1J4K6W4</accession>
<gene>
    <name evidence="3" type="ORF">TRFO_26859</name>
</gene>
<feature type="transmembrane region" description="Helical" evidence="2">
    <location>
        <begin position="48"/>
        <end position="74"/>
    </location>
</feature>
<dbReference type="EMBL" id="MLAK01000758">
    <property type="protein sequence ID" value="OHT05436.1"/>
    <property type="molecule type" value="Genomic_DNA"/>
</dbReference>
<protein>
    <recommendedName>
        <fullName evidence="5">Mid2 domain-containing protein</fullName>
    </recommendedName>
</protein>
<name>A0A1J4K6W4_9EUKA</name>
<evidence type="ECO:0008006" key="5">
    <source>
        <dbReference type="Google" id="ProtNLM"/>
    </source>
</evidence>
<keyword evidence="2" id="KW-0812">Transmembrane</keyword>
<dbReference type="PANTHER" id="PTHR46155">
    <property type="entry name" value="BIFUNCTIONAL INHIBITOR/LIPID-TRANSFER PROTEIN/SEED STORAGE 2S ALBUMIN SUPERFAMILY PROTEIN"/>
    <property type="match status" value="1"/>
</dbReference>
<proteinExistence type="predicted"/>
<evidence type="ECO:0000256" key="2">
    <source>
        <dbReference type="SAM" id="Phobius"/>
    </source>
</evidence>
<dbReference type="Proteomes" id="UP000179807">
    <property type="component" value="Unassembled WGS sequence"/>
</dbReference>
<keyword evidence="2" id="KW-0472">Membrane</keyword>
<keyword evidence="2" id="KW-1133">Transmembrane helix</keyword>
<dbReference type="AlphaFoldDB" id="A0A1J4K6W4"/>
<comment type="caution">
    <text evidence="3">The sequence shown here is derived from an EMBL/GenBank/DDBJ whole genome shotgun (WGS) entry which is preliminary data.</text>
</comment>
<evidence type="ECO:0000256" key="1">
    <source>
        <dbReference type="SAM" id="MobiDB-lite"/>
    </source>
</evidence>
<sequence>MSIEKSIKITSDKIIENTISNFESNSENDDDGNGGDSSNADNQKKNTLSVGVIVGIVIGILALIELVLIGLFCWKRSHKSDNPSAGHEMASEEVDERTMSVSSITSFGTMESTIITQNNSLWTNAQSDDDDPFRADSDEDIMSHII</sequence>
<reference evidence="3" key="1">
    <citation type="submission" date="2016-10" db="EMBL/GenBank/DDBJ databases">
        <authorList>
            <person name="Benchimol M."/>
            <person name="Almeida L.G."/>
            <person name="Vasconcelos A.T."/>
            <person name="Perreira-Neves A."/>
            <person name="Rosa I.A."/>
            <person name="Tasca T."/>
            <person name="Bogo M.R."/>
            <person name="de Souza W."/>
        </authorList>
    </citation>
    <scope>NUCLEOTIDE SEQUENCE [LARGE SCALE GENOMIC DNA]</scope>
    <source>
        <strain evidence="3">K</strain>
    </source>
</reference>
<organism evidence="3 4">
    <name type="scientific">Tritrichomonas foetus</name>
    <dbReference type="NCBI Taxonomy" id="1144522"/>
    <lineage>
        <taxon>Eukaryota</taxon>
        <taxon>Metamonada</taxon>
        <taxon>Parabasalia</taxon>
        <taxon>Tritrichomonadida</taxon>
        <taxon>Tritrichomonadidae</taxon>
        <taxon>Tritrichomonas</taxon>
    </lineage>
</organism>
<feature type="region of interest" description="Disordered" evidence="1">
    <location>
        <begin position="21"/>
        <end position="43"/>
    </location>
</feature>
<dbReference type="PANTHER" id="PTHR46155:SF1">
    <property type="entry name" value="BIFUNCTIONAL INHIBITOR_LIPID-TRANSFER PROTEIN_SEED STORAGE 2S ALBUMIN SUPERFAMILY PROTEIN"/>
    <property type="match status" value="1"/>
</dbReference>
<keyword evidence="4" id="KW-1185">Reference proteome</keyword>
<dbReference type="VEuPathDB" id="TrichDB:TRFO_26859"/>
<dbReference type="GeneID" id="94839909"/>
<evidence type="ECO:0000313" key="3">
    <source>
        <dbReference type="EMBL" id="OHT05436.1"/>
    </source>
</evidence>
<evidence type="ECO:0000313" key="4">
    <source>
        <dbReference type="Proteomes" id="UP000179807"/>
    </source>
</evidence>